<accession>A0AAE0YEK4</accession>
<comment type="caution">
    <text evidence="1">The sequence shown here is derived from an EMBL/GenBank/DDBJ whole genome shotgun (WGS) entry which is preliminary data.</text>
</comment>
<evidence type="ECO:0000313" key="2">
    <source>
        <dbReference type="Proteomes" id="UP001283361"/>
    </source>
</evidence>
<protein>
    <submittedName>
        <fullName evidence="1">Uncharacterized protein</fullName>
    </submittedName>
</protein>
<dbReference type="AlphaFoldDB" id="A0AAE0YEK4"/>
<gene>
    <name evidence="1" type="ORF">RRG08_006592</name>
</gene>
<evidence type="ECO:0000313" key="1">
    <source>
        <dbReference type="EMBL" id="KAK3742270.1"/>
    </source>
</evidence>
<keyword evidence="2" id="KW-1185">Reference proteome</keyword>
<reference evidence="1" key="1">
    <citation type="journal article" date="2023" name="G3 (Bethesda)">
        <title>A reference genome for the long-term kleptoplast-retaining sea slug Elysia crispata morphotype clarki.</title>
        <authorList>
            <person name="Eastman K.E."/>
            <person name="Pendleton A.L."/>
            <person name="Shaikh M.A."/>
            <person name="Suttiyut T."/>
            <person name="Ogas R."/>
            <person name="Tomko P."/>
            <person name="Gavelis G."/>
            <person name="Widhalm J.R."/>
            <person name="Wisecaver J.H."/>
        </authorList>
    </citation>
    <scope>NUCLEOTIDE SEQUENCE</scope>
    <source>
        <strain evidence="1">ECLA1</strain>
    </source>
</reference>
<name>A0AAE0YEK4_9GAST</name>
<dbReference type="EMBL" id="JAWDGP010006366">
    <property type="protein sequence ID" value="KAK3742270.1"/>
    <property type="molecule type" value="Genomic_DNA"/>
</dbReference>
<proteinExistence type="predicted"/>
<organism evidence="1 2">
    <name type="scientific">Elysia crispata</name>
    <name type="common">lettuce slug</name>
    <dbReference type="NCBI Taxonomy" id="231223"/>
    <lineage>
        <taxon>Eukaryota</taxon>
        <taxon>Metazoa</taxon>
        <taxon>Spiralia</taxon>
        <taxon>Lophotrochozoa</taxon>
        <taxon>Mollusca</taxon>
        <taxon>Gastropoda</taxon>
        <taxon>Heterobranchia</taxon>
        <taxon>Euthyneura</taxon>
        <taxon>Panpulmonata</taxon>
        <taxon>Sacoglossa</taxon>
        <taxon>Placobranchoidea</taxon>
        <taxon>Plakobranchidae</taxon>
        <taxon>Elysia</taxon>
    </lineage>
</organism>
<dbReference type="Proteomes" id="UP001283361">
    <property type="component" value="Unassembled WGS sequence"/>
</dbReference>
<sequence length="86" mass="9619">MECNCLKLALDAEIVLCTPGWRHELRKDNKRQVLGRQTLAGRATGRLLKQSAVFTRLVGAYGHLDSKKQTVLSLSFDPGPLYYAET</sequence>